<dbReference type="Gene3D" id="3.30.2310.20">
    <property type="entry name" value="RelE-like"/>
    <property type="match status" value="1"/>
</dbReference>
<dbReference type="PANTHER" id="PTHR33755">
    <property type="entry name" value="TOXIN PARE1-RELATED"/>
    <property type="match status" value="1"/>
</dbReference>
<keyword evidence="4" id="KW-1185">Reference proteome</keyword>
<organism evidence="3 4">
    <name type="scientific">Sphingopyxis granuli</name>
    <dbReference type="NCBI Taxonomy" id="267128"/>
    <lineage>
        <taxon>Bacteria</taxon>
        <taxon>Pseudomonadati</taxon>
        <taxon>Pseudomonadota</taxon>
        <taxon>Alphaproteobacteria</taxon>
        <taxon>Sphingomonadales</taxon>
        <taxon>Sphingomonadaceae</taxon>
        <taxon>Sphingopyxis</taxon>
    </lineage>
</organism>
<evidence type="ECO:0000256" key="1">
    <source>
        <dbReference type="ARBA" id="ARBA00006226"/>
    </source>
</evidence>
<dbReference type="Proteomes" id="UP000058599">
    <property type="component" value="Chromosome"/>
</dbReference>
<dbReference type="Pfam" id="PF05016">
    <property type="entry name" value="ParE_toxin"/>
    <property type="match status" value="1"/>
</dbReference>
<evidence type="ECO:0008006" key="5">
    <source>
        <dbReference type="Google" id="ProtNLM"/>
    </source>
</evidence>
<proteinExistence type="inferred from homology"/>
<reference evidence="3 4" key="1">
    <citation type="journal article" date="2016" name="BMC Genomics">
        <title>Genomic analysis of the nitrate-respiring Sphingopyxis granuli (formerly Sphingomonas macrogoltabida) strain TFA.</title>
        <authorList>
            <person name="Garcia-Romero I."/>
            <person name="Perez-Pulido A.J."/>
            <person name="Gonzalez-Flores Y.E."/>
            <person name="Reyes-Ramirez F."/>
            <person name="Santero E."/>
            <person name="Floriano B."/>
        </authorList>
    </citation>
    <scope>NUCLEOTIDE SEQUENCE [LARGE SCALE GENOMIC DNA]</scope>
    <source>
        <strain evidence="3 4">TFA</strain>
    </source>
</reference>
<dbReference type="KEGG" id="sgi:SGRAN_0788"/>
<evidence type="ECO:0000313" key="4">
    <source>
        <dbReference type="Proteomes" id="UP000058599"/>
    </source>
</evidence>
<comment type="similarity">
    <text evidence="1">Belongs to the RelE toxin family.</text>
</comment>
<dbReference type="AlphaFoldDB" id="A0AA86GIH4"/>
<evidence type="ECO:0000313" key="3">
    <source>
        <dbReference type="EMBL" id="AMG73183.1"/>
    </source>
</evidence>
<gene>
    <name evidence="3" type="ORF">SGRAN_0788</name>
</gene>
<dbReference type="InterPro" id="IPR051803">
    <property type="entry name" value="TA_system_RelE-like_toxin"/>
</dbReference>
<dbReference type="InterPro" id="IPR035093">
    <property type="entry name" value="RelE/ParE_toxin_dom_sf"/>
</dbReference>
<dbReference type="EMBL" id="CP012199">
    <property type="protein sequence ID" value="AMG73183.1"/>
    <property type="molecule type" value="Genomic_DNA"/>
</dbReference>
<protein>
    <recommendedName>
        <fullName evidence="5">Type II toxin-antitoxin system RelE/ParE family toxin</fullName>
    </recommendedName>
</protein>
<dbReference type="RefSeq" id="WP_067180764.1">
    <property type="nucleotide sequence ID" value="NZ_CP012199.1"/>
</dbReference>
<dbReference type="InterPro" id="IPR007712">
    <property type="entry name" value="RelE/ParE_toxin"/>
</dbReference>
<accession>A0AA86GIH4</accession>
<evidence type="ECO:0000256" key="2">
    <source>
        <dbReference type="ARBA" id="ARBA00022649"/>
    </source>
</evidence>
<sequence>MRLHWTPHAREDLFRLAESTGDPGSETALLRGAVAATEQLQAHPRVGPAIDSSRIRKWPIAGTPCLILYMVREDAILLLRIVHNRSDWQSLA</sequence>
<name>A0AA86GIH4_9SPHN</name>
<keyword evidence="2" id="KW-1277">Toxin-antitoxin system</keyword>